<proteinExistence type="predicted"/>
<name>A0ABN6N150_9BACT</name>
<gene>
    <name evidence="2" type="ORF">AMOR_46660</name>
</gene>
<dbReference type="Proteomes" id="UP001162891">
    <property type="component" value="Chromosome"/>
</dbReference>
<evidence type="ECO:0000313" key="2">
    <source>
        <dbReference type="EMBL" id="BDG05670.1"/>
    </source>
</evidence>
<evidence type="ECO:0000256" key="1">
    <source>
        <dbReference type="SAM" id="Phobius"/>
    </source>
</evidence>
<accession>A0ABN6N150</accession>
<keyword evidence="1" id="KW-0472">Membrane</keyword>
<keyword evidence="1" id="KW-1133">Transmembrane helix</keyword>
<dbReference type="RefSeq" id="WP_248354704.1">
    <property type="nucleotide sequence ID" value="NZ_AP025591.1"/>
</dbReference>
<sequence>MPWCGYWGTTAAYWWILPLIGFVLMGIMFFVCFRGFGCMGGRRRTSGDVSGLQREVETLKDDVRKLMRNPS</sequence>
<reference evidence="3" key="1">
    <citation type="journal article" date="2022" name="Int. J. Syst. Evol. Microbiol.">
        <title>Anaeromyxobacter oryzae sp. nov., Anaeromyxobacter diazotrophicus sp. nov. and Anaeromyxobacter paludicola sp. nov., isolated from paddy soils.</title>
        <authorList>
            <person name="Itoh H."/>
            <person name="Xu Z."/>
            <person name="Mise K."/>
            <person name="Masuda Y."/>
            <person name="Ushijima N."/>
            <person name="Hayakawa C."/>
            <person name="Shiratori Y."/>
            <person name="Senoo K."/>
        </authorList>
    </citation>
    <scope>NUCLEOTIDE SEQUENCE [LARGE SCALE GENOMIC DNA]</scope>
    <source>
        <strain evidence="3">Red232</strain>
    </source>
</reference>
<feature type="transmembrane region" description="Helical" evidence="1">
    <location>
        <begin position="12"/>
        <end position="36"/>
    </location>
</feature>
<organism evidence="2 3">
    <name type="scientific">Anaeromyxobacter oryzae</name>
    <dbReference type="NCBI Taxonomy" id="2918170"/>
    <lineage>
        <taxon>Bacteria</taxon>
        <taxon>Pseudomonadati</taxon>
        <taxon>Myxococcota</taxon>
        <taxon>Myxococcia</taxon>
        <taxon>Myxococcales</taxon>
        <taxon>Cystobacterineae</taxon>
        <taxon>Anaeromyxobacteraceae</taxon>
        <taxon>Anaeromyxobacter</taxon>
    </lineage>
</organism>
<dbReference type="EMBL" id="AP025591">
    <property type="protein sequence ID" value="BDG05670.1"/>
    <property type="molecule type" value="Genomic_DNA"/>
</dbReference>
<keyword evidence="3" id="KW-1185">Reference proteome</keyword>
<protein>
    <submittedName>
        <fullName evidence="2">Uncharacterized protein</fullName>
    </submittedName>
</protein>
<evidence type="ECO:0000313" key="3">
    <source>
        <dbReference type="Proteomes" id="UP001162891"/>
    </source>
</evidence>
<keyword evidence="1" id="KW-0812">Transmembrane</keyword>